<evidence type="ECO:0000313" key="2">
    <source>
        <dbReference type="Proteomes" id="UP000288168"/>
    </source>
</evidence>
<sequence length="153" mass="17408">MLLCPMSHCPFFDRGAGRQVSSSSSSRVYYARENGSHRAGGYAKLPSLLRYSSEPPKRAPLFLPPRLFSSPACLTLLDRPARRPISPSVQQWLKIATATALSHFRDTREILNSRVPRTYRLPCSSHLVVRQPLSRTLHQQRRHRHLVSLPGHF</sequence>
<organism evidence="1 2">
    <name type="scientific">Fusarium duplospermum</name>
    <dbReference type="NCBI Taxonomy" id="1325734"/>
    <lineage>
        <taxon>Eukaryota</taxon>
        <taxon>Fungi</taxon>
        <taxon>Dikarya</taxon>
        <taxon>Ascomycota</taxon>
        <taxon>Pezizomycotina</taxon>
        <taxon>Sordariomycetes</taxon>
        <taxon>Hypocreomycetidae</taxon>
        <taxon>Hypocreales</taxon>
        <taxon>Nectriaceae</taxon>
        <taxon>Fusarium</taxon>
        <taxon>Fusarium solani species complex</taxon>
    </lineage>
</organism>
<comment type="caution">
    <text evidence="1">The sequence shown here is derived from an EMBL/GenBank/DDBJ whole genome shotgun (WGS) entry which is preliminary data.</text>
</comment>
<protein>
    <submittedName>
        <fullName evidence="1">Uncharacterized protein</fullName>
    </submittedName>
</protein>
<reference evidence="1 2" key="1">
    <citation type="submission" date="2017-06" db="EMBL/GenBank/DDBJ databases">
        <title>Comparative genomic analysis of Ambrosia Fusariam Clade fungi.</title>
        <authorList>
            <person name="Stajich J.E."/>
            <person name="Carrillo J."/>
            <person name="Kijimoto T."/>
            <person name="Eskalen A."/>
            <person name="O'Donnell K."/>
            <person name="Kasson M."/>
        </authorList>
    </citation>
    <scope>NUCLEOTIDE SEQUENCE [LARGE SCALE GENOMIC DNA]</scope>
    <source>
        <strain evidence="1 2">NRRL62584</strain>
    </source>
</reference>
<gene>
    <name evidence="1" type="ORF">CEP54_016305</name>
</gene>
<dbReference type="AlphaFoldDB" id="A0A428NFG6"/>
<evidence type="ECO:0000313" key="1">
    <source>
        <dbReference type="EMBL" id="RSL39534.1"/>
    </source>
</evidence>
<keyword evidence="2" id="KW-1185">Reference proteome</keyword>
<accession>A0A428NFG6</accession>
<name>A0A428NFG6_9HYPO</name>
<dbReference type="EMBL" id="NKCI01000617">
    <property type="protein sequence ID" value="RSL39534.1"/>
    <property type="molecule type" value="Genomic_DNA"/>
</dbReference>
<dbReference type="Proteomes" id="UP000288168">
    <property type="component" value="Unassembled WGS sequence"/>
</dbReference>
<proteinExistence type="predicted"/>